<dbReference type="SUPFAM" id="SSF51695">
    <property type="entry name" value="PLC-like phosphodiesterases"/>
    <property type="match status" value="1"/>
</dbReference>
<proteinExistence type="predicted"/>
<evidence type="ECO:0000313" key="3">
    <source>
        <dbReference type="Proteomes" id="UP000500938"/>
    </source>
</evidence>
<sequence>MILLDLNARPVIGHRGNRAHAPENTLESLREAVALGVDAVEFDVQVSSDGVLLLMHDLTIDRTTSGRGAVASQTYATLRAHDAGARFTTDGGRTFPWRHRGVVIPSFDEVVESLPSTLPLIVELKTPAASAALLAAIIRHRIQQRVIVAGFESASTQPLRGQGFALGASTPDVARLLLPSLLRRSIPSPWYQALCIPPTYNGFPLPIEAITRAVRSARVVTHIWTVNAPEKAVQLWSQGAQGIISDDPAAILAARTRAAFV</sequence>
<evidence type="ECO:0000259" key="1">
    <source>
        <dbReference type="PROSITE" id="PS51704"/>
    </source>
</evidence>
<dbReference type="PANTHER" id="PTHR46211">
    <property type="entry name" value="GLYCEROPHOSPHORYL DIESTER PHOSPHODIESTERASE"/>
    <property type="match status" value="1"/>
</dbReference>
<organism evidence="2 3">
    <name type="scientific">Gemmatimonas groenlandica</name>
    <dbReference type="NCBI Taxonomy" id="2732249"/>
    <lineage>
        <taxon>Bacteria</taxon>
        <taxon>Pseudomonadati</taxon>
        <taxon>Gemmatimonadota</taxon>
        <taxon>Gemmatimonadia</taxon>
        <taxon>Gemmatimonadales</taxon>
        <taxon>Gemmatimonadaceae</taxon>
        <taxon>Gemmatimonas</taxon>
    </lineage>
</organism>
<accession>A0A6M4IJS1</accession>
<evidence type="ECO:0000313" key="2">
    <source>
        <dbReference type="EMBL" id="QJR34870.1"/>
    </source>
</evidence>
<dbReference type="GO" id="GO:0008081">
    <property type="term" value="F:phosphoric diester hydrolase activity"/>
    <property type="evidence" value="ECO:0007669"/>
    <property type="project" value="InterPro"/>
</dbReference>
<dbReference type="Gene3D" id="3.20.20.190">
    <property type="entry name" value="Phosphatidylinositol (PI) phosphodiesterase"/>
    <property type="match status" value="1"/>
</dbReference>
<dbReference type="PROSITE" id="PS51704">
    <property type="entry name" value="GP_PDE"/>
    <property type="match status" value="1"/>
</dbReference>
<feature type="domain" description="GP-PDE" evidence="1">
    <location>
        <begin position="9"/>
        <end position="255"/>
    </location>
</feature>
<dbReference type="PANTHER" id="PTHR46211:SF14">
    <property type="entry name" value="GLYCEROPHOSPHODIESTER PHOSPHODIESTERASE"/>
    <property type="match status" value="1"/>
</dbReference>
<gene>
    <name evidence="2" type="ORF">HKW67_04740</name>
</gene>
<dbReference type="KEGG" id="ggr:HKW67_04740"/>
<dbReference type="AlphaFoldDB" id="A0A6M4IJS1"/>
<name>A0A6M4IJS1_9BACT</name>
<dbReference type="Pfam" id="PF03009">
    <property type="entry name" value="GDPD"/>
    <property type="match status" value="1"/>
</dbReference>
<dbReference type="RefSeq" id="WP_171224297.1">
    <property type="nucleotide sequence ID" value="NZ_CP053085.1"/>
</dbReference>
<dbReference type="InterPro" id="IPR030395">
    <property type="entry name" value="GP_PDE_dom"/>
</dbReference>
<dbReference type="Proteomes" id="UP000500938">
    <property type="component" value="Chromosome"/>
</dbReference>
<reference evidence="2 3" key="1">
    <citation type="submission" date="2020-05" db="EMBL/GenBank/DDBJ databases">
        <title>Complete genome sequence of Gemmatimonas greenlandica TET16.</title>
        <authorList>
            <person name="Zeng Y."/>
        </authorList>
    </citation>
    <scope>NUCLEOTIDE SEQUENCE [LARGE SCALE GENOMIC DNA]</scope>
    <source>
        <strain evidence="2 3">TET16</strain>
    </source>
</reference>
<dbReference type="EMBL" id="CP053085">
    <property type="protein sequence ID" value="QJR34870.1"/>
    <property type="molecule type" value="Genomic_DNA"/>
</dbReference>
<keyword evidence="3" id="KW-1185">Reference proteome</keyword>
<protein>
    <recommendedName>
        <fullName evidence="1">GP-PDE domain-containing protein</fullName>
    </recommendedName>
</protein>
<dbReference type="GO" id="GO:0006629">
    <property type="term" value="P:lipid metabolic process"/>
    <property type="evidence" value="ECO:0007669"/>
    <property type="project" value="InterPro"/>
</dbReference>
<dbReference type="InterPro" id="IPR017946">
    <property type="entry name" value="PLC-like_Pdiesterase_TIM-brl"/>
</dbReference>